<name>A0A848LGJ0_9BACT</name>
<evidence type="ECO:0000313" key="3">
    <source>
        <dbReference type="EMBL" id="NMO15098.1"/>
    </source>
</evidence>
<dbReference type="PROSITE" id="PS51159">
    <property type="entry name" value="CBM21"/>
    <property type="match status" value="2"/>
</dbReference>
<accession>A0A848LGJ0</accession>
<dbReference type="PANTHER" id="PTHR12307:SF36">
    <property type="entry name" value="GLYCOGEN-BINDING SUBUNIT 76A"/>
    <property type="match status" value="1"/>
</dbReference>
<dbReference type="Gene3D" id="2.60.40.2440">
    <property type="entry name" value="Carbohydrate binding type-21 domain"/>
    <property type="match status" value="2"/>
</dbReference>
<feature type="chain" id="PRO_5033063757" description="CBM21 domain-containing protein" evidence="1">
    <location>
        <begin position="27"/>
        <end position="256"/>
    </location>
</feature>
<evidence type="ECO:0000313" key="4">
    <source>
        <dbReference type="Proteomes" id="UP000518300"/>
    </source>
</evidence>
<proteinExistence type="predicted"/>
<keyword evidence="4" id="KW-1185">Reference proteome</keyword>
<dbReference type="RefSeq" id="WP_169344392.1">
    <property type="nucleotide sequence ID" value="NZ_JABBJJ010000031.1"/>
</dbReference>
<dbReference type="InterPro" id="IPR038175">
    <property type="entry name" value="CBM21_dom_sf"/>
</dbReference>
<feature type="domain" description="CBM21" evidence="2">
    <location>
        <begin position="30"/>
        <end position="131"/>
    </location>
</feature>
<dbReference type="Pfam" id="PF03370">
    <property type="entry name" value="CBM_21"/>
    <property type="match status" value="2"/>
</dbReference>
<feature type="signal peptide" evidence="1">
    <location>
        <begin position="1"/>
        <end position="26"/>
    </location>
</feature>
<dbReference type="AlphaFoldDB" id="A0A848LGJ0"/>
<dbReference type="InterPro" id="IPR005036">
    <property type="entry name" value="CBM21_dom"/>
</dbReference>
<sequence>MKPLHPGRIALLTLVLLFGAAGTARANEPNVRLAYAKLQKTCGTTACNRLVGVVEVKNLAYEKQVTLVYTADGVQWNETAASYTAPASNGYERWTFTQDVPAGAEARFALRYITAGQTSWDNNGGADYRVGGASAPEFLLGSTTVKLDTAILQPGRSGFYVHGTVVLKNLAYAKSVTVVSTIDNWATAQEYTGFYQETLPGNQERWYISIPTQSNSSTTVPTVRFAIRYTVDGVTYWDNNLGANYSVSYPDNNTIP</sequence>
<gene>
    <name evidence="3" type="ORF">HG543_09550</name>
</gene>
<evidence type="ECO:0000256" key="1">
    <source>
        <dbReference type="SAM" id="SignalP"/>
    </source>
</evidence>
<reference evidence="3 4" key="1">
    <citation type="submission" date="2020-04" db="EMBL/GenBank/DDBJ databases">
        <title>Draft genome of Pyxidicoccus fallax type strain.</title>
        <authorList>
            <person name="Whitworth D.E."/>
        </authorList>
    </citation>
    <scope>NUCLEOTIDE SEQUENCE [LARGE SCALE GENOMIC DNA]</scope>
    <source>
        <strain evidence="3 4">DSM 14698</strain>
    </source>
</reference>
<dbReference type="GO" id="GO:0008157">
    <property type="term" value="F:protein phosphatase 1 binding"/>
    <property type="evidence" value="ECO:0007669"/>
    <property type="project" value="TreeGrafter"/>
</dbReference>
<feature type="domain" description="CBM21" evidence="2">
    <location>
        <begin position="137"/>
        <end position="248"/>
    </location>
</feature>
<keyword evidence="1" id="KW-0732">Signal</keyword>
<dbReference type="GO" id="GO:0000164">
    <property type="term" value="C:protein phosphatase type 1 complex"/>
    <property type="evidence" value="ECO:0007669"/>
    <property type="project" value="TreeGrafter"/>
</dbReference>
<protein>
    <recommendedName>
        <fullName evidence="2">CBM21 domain-containing protein</fullName>
    </recommendedName>
</protein>
<evidence type="ECO:0000259" key="2">
    <source>
        <dbReference type="PROSITE" id="PS51159"/>
    </source>
</evidence>
<dbReference type="Proteomes" id="UP000518300">
    <property type="component" value="Unassembled WGS sequence"/>
</dbReference>
<organism evidence="3 4">
    <name type="scientific">Pyxidicoccus fallax</name>
    <dbReference type="NCBI Taxonomy" id="394095"/>
    <lineage>
        <taxon>Bacteria</taxon>
        <taxon>Pseudomonadati</taxon>
        <taxon>Myxococcota</taxon>
        <taxon>Myxococcia</taxon>
        <taxon>Myxococcales</taxon>
        <taxon>Cystobacterineae</taxon>
        <taxon>Myxococcaceae</taxon>
        <taxon>Pyxidicoccus</taxon>
    </lineage>
</organism>
<dbReference type="PANTHER" id="PTHR12307">
    <property type="entry name" value="PROTEIN PHOSPHATASE 1 REGULATORY SUBUNIT"/>
    <property type="match status" value="1"/>
</dbReference>
<dbReference type="EMBL" id="JABBJJ010000031">
    <property type="protein sequence ID" value="NMO15098.1"/>
    <property type="molecule type" value="Genomic_DNA"/>
</dbReference>
<dbReference type="InterPro" id="IPR050782">
    <property type="entry name" value="PP1_regulatory_subunit_3"/>
</dbReference>
<comment type="caution">
    <text evidence="3">The sequence shown here is derived from an EMBL/GenBank/DDBJ whole genome shotgun (WGS) entry which is preliminary data.</text>
</comment>